<feature type="transmembrane region" description="Helical" evidence="10">
    <location>
        <begin position="20"/>
        <end position="39"/>
    </location>
</feature>
<comment type="caution">
    <text evidence="11">The sequence shown here is derived from an EMBL/GenBank/DDBJ whole genome shotgun (WGS) entry which is preliminary data.</text>
</comment>
<dbReference type="PANTHER" id="PTHR35091:SF2">
    <property type="entry name" value="FLAGELLAR PROTEIN FLIL"/>
    <property type="match status" value="1"/>
</dbReference>
<keyword evidence="4 10" id="KW-1003">Cell membrane</keyword>
<organism evidence="11 12">
    <name type="scientific">Kineosporia succinea</name>
    <dbReference type="NCBI Taxonomy" id="84632"/>
    <lineage>
        <taxon>Bacteria</taxon>
        <taxon>Bacillati</taxon>
        <taxon>Actinomycetota</taxon>
        <taxon>Actinomycetes</taxon>
        <taxon>Kineosporiales</taxon>
        <taxon>Kineosporiaceae</taxon>
        <taxon>Kineosporia</taxon>
    </lineage>
</organism>
<keyword evidence="8 10" id="KW-1133">Transmembrane helix</keyword>
<gene>
    <name evidence="11" type="ORF">J2S57_002244</name>
</gene>
<dbReference type="PANTHER" id="PTHR35091">
    <property type="entry name" value="FLAGELLAR PROTEIN FLIL"/>
    <property type="match status" value="1"/>
</dbReference>
<dbReference type="EMBL" id="JAUSQZ010000001">
    <property type="protein sequence ID" value="MDP9826495.1"/>
    <property type="molecule type" value="Genomic_DNA"/>
</dbReference>
<keyword evidence="7 10" id="KW-0283">Flagellar rotation</keyword>
<comment type="function">
    <text evidence="1 10">Controls the rotational direction of flagella during chemotaxis.</text>
</comment>
<sequence length="193" mass="20618">MAKGDEKEGEEAAGGGRKKLIIIALPVIVLVLAAAWFFVLRPKDDSSGAAKELPAPVAGTVVPLDSITVNLAKGHFLKVGIALQPTKDVAEAPDGSKALDQVINVFSNMTIDQLSSTEGKDAAKKELVARVKLAYLPEGDPTEEEITKANEEVSGGKVHETDDLTAAQAEKRVSQLTVQPEVYDVYFTEFVMQ</sequence>
<evidence type="ECO:0000313" key="12">
    <source>
        <dbReference type="Proteomes" id="UP001235712"/>
    </source>
</evidence>
<reference evidence="11 12" key="1">
    <citation type="submission" date="2023-07" db="EMBL/GenBank/DDBJ databases">
        <title>Sequencing the genomes of 1000 actinobacteria strains.</title>
        <authorList>
            <person name="Klenk H.-P."/>
        </authorList>
    </citation>
    <scope>NUCLEOTIDE SEQUENCE [LARGE SCALE GENOMIC DNA]</scope>
    <source>
        <strain evidence="11 12">DSM 44388</strain>
    </source>
</reference>
<evidence type="ECO:0000256" key="1">
    <source>
        <dbReference type="ARBA" id="ARBA00002254"/>
    </source>
</evidence>
<keyword evidence="11" id="KW-0282">Flagellum</keyword>
<evidence type="ECO:0000256" key="4">
    <source>
        <dbReference type="ARBA" id="ARBA00022475"/>
    </source>
</evidence>
<evidence type="ECO:0000256" key="8">
    <source>
        <dbReference type="ARBA" id="ARBA00022989"/>
    </source>
</evidence>
<keyword evidence="11" id="KW-0969">Cilium</keyword>
<comment type="subcellular location">
    <subcellularLocation>
        <location evidence="2">Cell membrane</location>
        <topology evidence="2">Single-pass membrane protein</topology>
    </subcellularLocation>
</comment>
<keyword evidence="6 10" id="KW-0812">Transmembrane</keyword>
<evidence type="ECO:0000256" key="9">
    <source>
        <dbReference type="ARBA" id="ARBA00023136"/>
    </source>
</evidence>
<keyword evidence="11" id="KW-0966">Cell projection</keyword>
<keyword evidence="5 10" id="KW-0145">Chemotaxis</keyword>
<dbReference type="Pfam" id="PF03748">
    <property type="entry name" value="FliL"/>
    <property type="match status" value="1"/>
</dbReference>
<name>A0ABT9P1C9_9ACTN</name>
<evidence type="ECO:0000256" key="7">
    <source>
        <dbReference type="ARBA" id="ARBA00022779"/>
    </source>
</evidence>
<evidence type="ECO:0000256" key="5">
    <source>
        <dbReference type="ARBA" id="ARBA00022500"/>
    </source>
</evidence>
<dbReference type="Proteomes" id="UP001235712">
    <property type="component" value="Unassembled WGS sequence"/>
</dbReference>
<evidence type="ECO:0000256" key="6">
    <source>
        <dbReference type="ARBA" id="ARBA00022692"/>
    </source>
</evidence>
<evidence type="ECO:0000313" key="11">
    <source>
        <dbReference type="EMBL" id="MDP9826495.1"/>
    </source>
</evidence>
<proteinExistence type="inferred from homology"/>
<dbReference type="InterPro" id="IPR005503">
    <property type="entry name" value="FliL"/>
</dbReference>
<evidence type="ECO:0000256" key="3">
    <source>
        <dbReference type="ARBA" id="ARBA00008281"/>
    </source>
</evidence>
<dbReference type="RefSeq" id="WP_307241337.1">
    <property type="nucleotide sequence ID" value="NZ_JAUSQZ010000001.1"/>
</dbReference>
<accession>A0ABT9P1C9</accession>
<evidence type="ECO:0000256" key="10">
    <source>
        <dbReference type="RuleBase" id="RU364125"/>
    </source>
</evidence>
<keyword evidence="9 10" id="KW-0472">Membrane</keyword>
<keyword evidence="12" id="KW-1185">Reference proteome</keyword>
<evidence type="ECO:0000256" key="2">
    <source>
        <dbReference type="ARBA" id="ARBA00004162"/>
    </source>
</evidence>
<comment type="similarity">
    <text evidence="3 10">Belongs to the FliL family.</text>
</comment>
<protein>
    <recommendedName>
        <fullName evidence="10">Flagellar protein FliL</fullName>
    </recommendedName>
</protein>